<dbReference type="GO" id="GO:0005802">
    <property type="term" value="C:trans-Golgi network"/>
    <property type="evidence" value="ECO:0007669"/>
    <property type="project" value="TreeGrafter"/>
</dbReference>
<dbReference type="GeneID" id="110241577"/>
<dbReference type="SUPFAM" id="SSF49785">
    <property type="entry name" value="Galactose-binding domain-like"/>
    <property type="match status" value="1"/>
</dbReference>
<evidence type="ECO:0000256" key="13">
    <source>
        <dbReference type="PROSITE-ProRule" id="PRU01240"/>
    </source>
</evidence>
<evidence type="ECO:0000313" key="18">
    <source>
        <dbReference type="EnsemblMetazoa" id="XP_020903109.1"/>
    </source>
</evidence>
<evidence type="ECO:0000256" key="6">
    <source>
        <dbReference type="ARBA" id="ARBA00022801"/>
    </source>
</evidence>
<keyword evidence="3 13" id="KW-0645">Protease</keyword>
<evidence type="ECO:0000256" key="2">
    <source>
        <dbReference type="ARBA" id="ARBA00004370"/>
    </source>
</evidence>
<keyword evidence="15" id="KW-0812">Transmembrane</keyword>
<keyword evidence="4" id="KW-0165">Cleavage on pair of basic residues</keyword>
<feature type="signal peptide" evidence="16">
    <location>
        <begin position="1"/>
        <end position="16"/>
    </location>
</feature>
<dbReference type="PROSITE" id="PS51892">
    <property type="entry name" value="SUBTILASE"/>
    <property type="match status" value="1"/>
</dbReference>
<dbReference type="InterPro" id="IPR022398">
    <property type="entry name" value="Peptidase_S8_His-AS"/>
</dbReference>
<feature type="active site" description="Charge relay system" evidence="12 13">
    <location>
        <position position="199"/>
    </location>
</feature>
<dbReference type="KEGG" id="epa:110241577"/>
<dbReference type="GO" id="GO:0016485">
    <property type="term" value="P:protein processing"/>
    <property type="evidence" value="ECO:0007669"/>
    <property type="project" value="TreeGrafter"/>
</dbReference>
<evidence type="ECO:0000256" key="5">
    <source>
        <dbReference type="ARBA" id="ARBA00022729"/>
    </source>
</evidence>
<reference evidence="18" key="1">
    <citation type="submission" date="2022-11" db="UniProtKB">
        <authorList>
            <consortium name="EnsemblMetazoa"/>
        </authorList>
    </citation>
    <scope>IDENTIFICATION</scope>
</reference>
<comment type="subcellular location">
    <subcellularLocation>
        <location evidence="2">Membrane</location>
    </subcellularLocation>
</comment>
<dbReference type="CDD" id="cd04059">
    <property type="entry name" value="Peptidases_S8_Protein_convertases_Kexins_Furin-like"/>
    <property type="match status" value="1"/>
</dbReference>
<dbReference type="Pfam" id="PF00082">
    <property type="entry name" value="Peptidase_S8"/>
    <property type="match status" value="1"/>
</dbReference>
<evidence type="ECO:0000256" key="12">
    <source>
        <dbReference type="PIRSR" id="PIRSR615500-1"/>
    </source>
</evidence>
<evidence type="ECO:0000256" key="9">
    <source>
        <dbReference type="ARBA" id="ARBA00023145"/>
    </source>
</evidence>
<evidence type="ECO:0000256" key="16">
    <source>
        <dbReference type="SAM" id="SignalP"/>
    </source>
</evidence>
<dbReference type="InterPro" id="IPR008979">
    <property type="entry name" value="Galactose-bd-like_sf"/>
</dbReference>
<evidence type="ECO:0000256" key="1">
    <source>
        <dbReference type="ARBA" id="ARBA00001913"/>
    </source>
</evidence>
<evidence type="ECO:0000256" key="11">
    <source>
        <dbReference type="ARBA" id="ARBA00023180"/>
    </source>
</evidence>
<keyword evidence="15" id="KW-1133">Transmembrane helix</keyword>
<keyword evidence="6 13" id="KW-0378">Hydrolase</keyword>
<keyword evidence="7 13" id="KW-0720">Serine protease</keyword>
<feature type="transmembrane region" description="Helical" evidence="15">
    <location>
        <begin position="721"/>
        <end position="743"/>
    </location>
</feature>
<protein>
    <recommendedName>
        <fullName evidence="17">P/Homo B domain-containing protein</fullName>
    </recommendedName>
</protein>
<dbReference type="GO" id="GO:0008104">
    <property type="term" value="P:intracellular protein localization"/>
    <property type="evidence" value="ECO:0007669"/>
    <property type="project" value="UniProtKB-ARBA"/>
</dbReference>
<evidence type="ECO:0000256" key="8">
    <source>
        <dbReference type="ARBA" id="ARBA00023136"/>
    </source>
</evidence>
<dbReference type="RefSeq" id="XP_020903109.1">
    <property type="nucleotide sequence ID" value="XM_021047450.2"/>
</dbReference>
<dbReference type="GO" id="GO:0004252">
    <property type="term" value="F:serine-type endopeptidase activity"/>
    <property type="evidence" value="ECO:0007669"/>
    <property type="project" value="UniProtKB-UniRule"/>
</dbReference>
<evidence type="ECO:0000256" key="3">
    <source>
        <dbReference type="ARBA" id="ARBA00022670"/>
    </source>
</evidence>
<sequence>MARGVCLVVLICFVQYFPRSFVKGLTKGLYTNTWVVYTEKGNEYVDKIARERGFINHGQQGGLEGYYLLEHKRVSKRTRRSLDHHTEGFLSLPHIKYAEQQKILSRQKRGYFSDPMFKDQWYLQNTGQSPGPKGLDINVLPVWKKNISGKNVVVTILDDGIEYTHPDLNDNYEASASWDFNSRDSDPMPRYTSDKVNKHGTRCAGEVAGKKDNGKCGVGVAYNARIGGVRMLDGDVTDSVEGSSLSLKSNFIDIYSSSWGPDDDGRTVDGPGNLAKKAFRDGIRKGRKGLGSIFVWATGNGGRFNDYCSCDGYITSIFTISIGAVNDRGKSPWYAEPCPATLAVTYSSGEPRGPDLKIVTTDLEKGCTKEHTGTSAAAPLAAGIFALVLEANPKLSWRDLQHLIVNTSKKTDPNDSEWQVNGAGYHVNNKFGFGVLDTAGLVDAAMDTNWKTAGDQHICKELGSIVNHPIPKKRSLTLKLKSNGCATKSNCVTSLEHVRVYVTISHRRRGSLTITLTSPSGTKSDLLKQRSKDFSDKGFHNWPFMTVFAWGENPQGKWTLEVQDHAGIGGTLERWSLRFYGTCIEPSPNVTVAEKKTCKDVCKKGCPLEFASSCKNCSQYCQCSTGECVRNCDEEDEIDEGSKHCLPPNTFTETEKRFCKAKCKNPCPKAKFCNCRTGQCVKACGHEDKIDAKQQRCFTPDVLYYKSHDQNNESREISNTYMWLIIFSLLGLLLAGVLIMYMFKAKHQLCWARPSITHTSPQRNVSYAPVSLNNDPSETPVQLLPPEQQVLVENTA</sequence>
<dbReference type="InterPro" id="IPR023827">
    <property type="entry name" value="Peptidase_S8_Asp-AS"/>
</dbReference>
<dbReference type="InterPro" id="IPR036852">
    <property type="entry name" value="Peptidase_S8/S53_dom_sf"/>
</dbReference>
<evidence type="ECO:0000313" key="19">
    <source>
        <dbReference type="Proteomes" id="UP000887567"/>
    </source>
</evidence>
<feature type="active site" description="Charge relay system" evidence="12 13">
    <location>
        <position position="158"/>
    </location>
</feature>
<feature type="domain" description="P/Homo B" evidence="17">
    <location>
        <begin position="452"/>
        <end position="585"/>
    </location>
</feature>
<dbReference type="PROSITE" id="PS00136">
    <property type="entry name" value="SUBTILASE_ASP"/>
    <property type="match status" value="1"/>
</dbReference>
<dbReference type="InterPro" id="IPR002884">
    <property type="entry name" value="P_dom"/>
</dbReference>
<evidence type="ECO:0000259" key="17">
    <source>
        <dbReference type="PROSITE" id="PS51829"/>
    </source>
</evidence>
<dbReference type="InterPro" id="IPR038466">
    <property type="entry name" value="S8_pro-domain_sf"/>
</dbReference>
<dbReference type="PROSITE" id="PS51829">
    <property type="entry name" value="P_HOMO_B"/>
    <property type="match status" value="1"/>
</dbReference>
<keyword evidence="9" id="KW-0865">Zymogen</keyword>
<evidence type="ECO:0000256" key="15">
    <source>
        <dbReference type="SAM" id="Phobius"/>
    </source>
</evidence>
<dbReference type="FunFam" id="3.30.70.850:FF:000001">
    <property type="entry name" value="Proprotein convertase subtilisin/kexin type 5"/>
    <property type="match status" value="1"/>
</dbReference>
<accession>A0A913XEY9</accession>
<dbReference type="GO" id="GO:0008038">
    <property type="term" value="P:neuron recognition"/>
    <property type="evidence" value="ECO:0007669"/>
    <property type="project" value="UniProtKB-ARBA"/>
</dbReference>
<proteinExistence type="inferred from homology"/>
<keyword evidence="5 16" id="KW-0732">Signal</keyword>
<dbReference type="Pfam" id="PF01483">
    <property type="entry name" value="P_proprotein"/>
    <property type="match status" value="1"/>
</dbReference>
<dbReference type="FunFam" id="3.40.50.200:FF:000001">
    <property type="entry name" value="Furin 2, isoform B"/>
    <property type="match status" value="1"/>
</dbReference>
<dbReference type="PRINTS" id="PR00723">
    <property type="entry name" value="SUBTILISIN"/>
</dbReference>
<dbReference type="PANTHER" id="PTHR42884:SF3">
    <property type="entry name" value="FURIN-LIKE PROTEASE 1, ISOFORMS 1_1-X_2"/>
    <property type="match status" value="1"/>
</dbReference>
<dbReference type="InterPro" id="IPR023828">
    <property type="entry name" value="Peptidase_S8_Ser-AS"/>
</dbReference>
<dbReference type="Gene3D" id="2.60.120.260">
    <property type="entry name" value="Galactose-binding domain-like"/>
    <property type="match status" value="1"/>
</dbReference>
<dbReference type="PROSITE" id="PS00137">
    <property type="entry name" value="SUBTILASE_HIS"/>
    <property type="match status" value="1"/>
</dbReference>
<keyword evidence="11" id="KW-0325">Glycoprotein</keyword>
<dbReference type="InterPro" id="IPR034182">
    <property type="entry name" value="Kexin/furin"/>
</dbReference>
<dbReference type="InterPro" id="IPR015500">
    <property type="entry name" value="Peptidase_S8_subtilisin-rel"/>
</dbReference>
<keyword evidence="10" id="KW-1015">Disulfide bond</keyword>
<organism evidence="18 19">
    <name type="scientific">Exaiptasia diaphana</name>
    <name type="common">Tropical sea anemone</name>
    <name type="synonym">Aiptasia pulchella</name>
    <dbReference type="NCBI Taxonomy" id="2652724"/>
    <lineage>
        <taxon>Eukaryota</taxon>
        <taxon>Metazoa</taxon>
        <taxon>Cnidaria</taxon>
        <taxon>Anthozoa</taxon>
        <taxon>Hexacorallia</taxon>
        <taxon>Actiniaria</taxon>
        <taxon>Aiptasiidae</taxon>
        <taxon>Exaiptasia</taxon>
    </lineage>
</organism>
<evidence type="ECO:0000256" key="4">
    <source>
        <dbReference type="ARBA" id="ARBA00022685"/>
    </source>
</evidence>
<dbReference type="SUPFAM" id="SSF52743">
    <property type="entry name" value="Subtilisin-like"/>
    <property type="match status" value="1"/>
</dbReference>
<feature type="chain" id="PRO_5036789425" description="P/Homo B domain-containing protein" evidence="16">
    <location>
        <begin position="17"/>
        <end position="796"/>
    </location>
</feature>
<feature type="active site" description="Charge relay system" evidence="12 13">
    <location>
        <position position="375"/>
    </location>
</feature>
<dbReference type="GO" id="GO:0000139">
    <property type="term" value="C:Golgi membrane"/>
    <property type="evidence" value="ECO:0007669"/>
    <property type="project" value="TreeGrafter"/>
</dbReference>
<evidence type="ECO:0000256" key="14">
    <source>
        <dbReference type="RuleBase" id="RU003355"/>
    </source>
</evidence>
<dbReference type="Gene3D" id="3.40.50.200">
    <property type="entry name" value="Peptidase S8/S53 domain"/>
    <property type="match status" value="1"/>
</dbReference>
<dbReference type="OrthoDB" id="300641at2759"/>
<keyword evidence="19" id="KW-1185">Reference proteome</keyword>
<evidence type="ECO:0000256" key="10">
    <source>
        <dbReference type="ARBA" id="ARBA00023157"/>
    </source>
</evidence>
<dbReference type="InterPro" id="IPR032815">
    <property type="entry name" value="S8_pro-domain"/>
</dbReference>
<dbReference type="PANTHER" id="PTHR42884">
    <property type="entry name" value="PROPROTEIN CONVERTASE SUBTILISIN/KEXIN-RELATED"/>
    <property type="match status" value="1"/>
</dbReference>
<comment type="cofactor">
    <cofactor evidence="1">
        <name>Ca(2+)</name>
        <dbReference type="ChEBI" id="CHEBI:29108"/>
    </cofactor>
</comment>
<dbReference type="PROSITE" id="PS00138">
    <property type="entry name" value="SUBTILASE_SER"/>
    <property type="match status" value="1"/>
</dbReference>
<dbReference type="EnsemblMetazoa" id="XM_021047450.2">
    <property type="protein sequence ID" value="XP_020903109.1"/>
    <property type="gene ID" value="LOC110241577"/>
</dbReference>
<dbReference type="Proteomes" id="UP000887567">
    <property type="component" value="Unplaced"/>
</dbReference>
<dbReference type="Gene3D" id="3.30.70.850">
    <property type="entry name" value="Peptidase S8, pro-domain"/>
    <property type="match status" value="1"/>
</dbReference>
<dbReference type="AlphaFoldDB" id="A0A913XEY9"/>
<dbReference type="InterPro" id="IPR000209">
    <property type="entry name" value="Peptidase_S8/S53_dom"/>
</dbReference>
<name>A0A913XEY9_EXADI</name>
<dbReference type="Pfam" id="PF16470">
    <property type="entry name" value="S8_pro-domain"/>
    <property type="match status" value="1"/>
</dbReference>
<evidence type="ECO:0000256" key="7">
    <source>
        <dbReference type="ARBA" id="ARBA00022825"/>
    </source>
</evidence>
<dbReference type="SUPFAM" id="SSF54897">
    <property type="entry name" value="Protease propeptides/inhibitors"/>
    <property type="match status" value="1"/>
</dbReference>
<dbReference type="FunFam" id="2.60.120.260:FF:000006">
    <property type="entry name" value="Proprotein convertase subtilisin/kexin type 5"/>
    <property type="match status" value="1"/>
</dbReference>
<keyword evidence="8 15" id="KW-0472">Membrane</keyword>
<comment type="similarity">
    <text evidence="13 14">Belongs to the peptidase S8 family.</text>
</comment>